<dbReference type="Proteomes" id="UP000290365">
    <property type="component" value="Chromosome"/>
</dbReference>
<dbReference type="GO" id="GO:0006950">
    <property type="term" value="P:response to stress"/>
    <property type="evidence" value="ECO:0007669"/>
    <property type="project" value="TreeGrafter"/>
</dbReference>
<dbReference type="Pfam" id="PF12802">
    <property type="entry name" value="MarR_2"/>
    <property type="match status" value="1"/>
</dbReference>
<protein>
    <submittedName>
        <fullName evidence="2">MarR family transcriptional regulator</fullName>
    </submittedName>
</protein>
<reference evidence="2 3" key="1">
    <citation type="submission" date="2019-01" db="EMBL/GenBank/DDBJ databases">
        <title>Ktedonosporobacter rubrisoli SCAWS-G2.</title>
        <authorList>
            <person name="Huang Y."/>
            <person name="Yan B."/>
        </authorList>
    </citation>
    <scope>NUCLEOTIDE SEQUENCE [LARGE SCALE GENOMIC DNA]</scope>
    <source>
        <strain evidence="2 3">SCAWS-G2</strain>
    </source>
</reference>
<dbReference type="InterPro" id="IPR039422">
    <property type="entry name" value="MarR/SlyA-like"/>
</dbReference>
<dbReference type="PROSITE" id="PS50995">
    <property type="entry name" value="HTH_MARR_2"/>
    <property type="match status" value="1"/>
</dbReference>
<dbReference type="Gene3D" id="1.10.10.10">
    <property type="entry name" value="Winged helix-like DNA-binding domain superfamily/Winged helix DNA-binding domain"/>
    <property type="match status" value="1"/>
</dbReference>
<dbReference type="GO" id="GO:0003700">
    <property type="term" value="F:DNA-binding transcription factor activity"/>
    <property type="evidence" value="ECO:0007669"/>
    <property type="project" value="InterPro"/>
</dbReference>
<dbReference type="InterPro" id="IPR000835">
    <property type="entry name" value="HTH_MarR-typ"/>
</dbReference>
<sequence length="191" mass="21653">MHWECYYLDTNHLISQYFVKESVVDTPNYAAITYELELLCGLLHKVARQELVQRLERSGVDLRPGQYLILRALRPHPLTLAELSRFLLLDPSTLLPTVDQLERRGVLKRIPDPTDRRRIPLVLTDEGQALLASIPKLAEDSPLAQQLRHLGTDKCQQLAHLLAEVVLPFAADHTLFAASAALRALLHEEVE</sequence>
<dbReference type="EMBL" id="CP035758">
    <property type="protein sequence ID" value="QBD77665.1"/>
    <property type="molecule type" value="Genomic_DNA"/>
</dbReference>
<keyword evidence="3" id="KW-1185">Reference proteome</keyword>
<accession>A0A4P6JQP9</accession>
<evidence type="ECO:0000313" key="2">
    <source>
        <dbReference type="EMBL" id="QBD77665.1"/>
    </source>
</evidence>
<organism evidence="2 3">
    <name type="scientific">Ktedonosporobacter rubrisoli</name>
    <dbReference type="NCBI Taxonomy" id="2509675"/>
    <lineage>
        <taxon>Bacteria</taxon>
        <taxon>Bacillati</taxon>
        <taxon>Chloroflexota</taxon>
        <taxon>Ktedonobacteria</taxon>
        <taxon>Ktedonobacterales</taxon>
        <taxon>Ktedonosporobacteraceae</taxon>
        <taxon>Ktedonosporobacter</taxon>
    </lineage>
</organism>
<dbReference type="AlphaFoldDB" id="A0A4P6JQP9"/>
<dbReference type="SMART" id="SM00347">
    <property type="entry name" value="HTH_MARR"/>
    <property type="match status" value="1"/>
</dbReference>
<proteinExistence type="predicted"/>
<gene>
    <name evidence="2" type="ORF">EPA93_17365</name>
</gene>
<dbReference type="InterPro" id="IPR036390">
    <property type="entry name" value="WH_DNA-bd_sf"/>
</dbReference>
<dbReference type="PRINTS" id="PR00598">
    <property type="entry name" value="HTHMARR"/>
</dbReference>
<dbReference type="PANTHER" id="PTHR33164:SF43">
    <property type="entry name" value="HTH-TYPE TRANSCRIPTIONAL REPRESSOR YETL"/>
    <property type="match status" value="1"/>
</dbReference>
<dbReference type="SUPFAM" id="SSF46785">
    <property type="entry name" value="Winged helix' DNA-binding domain"/>
    <property type="match status" value="1"/>
</dbReference>
<feature type="domain" description="HTH marR-type" evidence="1">
    <location>
        <begin position="36"/>
        <end position="167"/>
    </location>
</feature>
<dbReference type="OrthoDB" id="4807076at2"/>
<evidence type="ECO:0000259" key="1">
    <source>
        <dbReference type="PROSITE" id="PS50995"/>
    </source>
</evidence>
<dbReference type="KEGG" id="kbs:EPA93_17365"/>
<dbReference type="PANTHER" id="PTHR33164">
    <property type="entry name" value="TRANSCRIPTIONAL REGULATOR, MARR FAMILY"/>
    <property type="match status" value="1"/>
</dbReference>
<evidence type="ECO:0000313" key="3">
    <source>
        <dbReference type="Proteomes" id="UP000290365"/>
    </source>
</evidence>
<dbReference type="InterPro" id="IPR036388">
    <property type="entry name" value="WH-like_DNA-bd_sf"/>
</dbReference>
<name>A0A4P6JQP9_KTERU</name>